<feature type="coiled-coil region" evidence="11">
    <location>
        <begin position="323"/>
        <end position="350"/>
    </location>
</feature>
<dbReference type="SUPFAM" id="SSF48056">
    <property type="entry name" value="Di-copper centre-containing domain"/>
    <property type="match status" value="1"/>
</dbReference>
<dbReference type="Pfam" id="PF00264">
    <property type="entry name" value="Tyrosinase"/>
    <property type="match status" value="1"/>
</dbReference>
<dbReference type="Pfam" id="PF18132">
    <property type="entry name" value="Tyrosinase_C"/>
    <property type="match status" value="1"/>
</dbReference>
<evidence type="ECO:0000256" key="4">
    <source>
        <dbReference type="ARBA" id="ARBA00022723"/>
    </source>
</evidence>
<evidence type="ECO:0000256" key="1">
    <source>
        <dbReference type="ARBA" id="ARBA00001973"/>
    </source>
</evidence>
<dbReference type="SUPFAM" id="SSF49899">
    <property type="entry name" value="Concanavalin A-like lectins/glucanases"/>
    <property type="match status" value="1"/>
</dbReference>
<dbReference type="Gene3D" id="1.10.1280.10">
    <property type="entry name" value="Di-copper center containing domain from catechol oxidase"/>
    <property type="match status" value="1"/>
</dbReference>
<keyword evidence="6" id="KW-0186">Copper</keyword>
<evidence type="ECO:0000256" key="11">
    <source>
        <dbReference type="SAM" id="Coils"/>
    </source>
</evidence>
<sequence>MAPDAGSYEFYPITGIPVPDPDCCAETPDQKSDPYAEINRKVPVRQDIDEWSTNQRNRRQVDLFILALEKLQKRDPKERLSYFQIAGIHGHPFTRWDDPTPGPLRNGYCAHSNILFPIWHRPYMLLYEQSIYEAMVNEVIPNFPSAQQCNWKKEANQWRLPYWDWARTNRVPELAKYPTITVTKYDGAGVRRIDNPLFQFRNPTEETMLSAGVGTDNPWETADNNAEDMKFGYCIGTSRWPDEVDRKHDTEAWRQGVVNNYKIADKFRSTDWAKEGKPEKPYGTTAEMVFRLLTVPIEYITFASTKIWSTPNDECDNRYNDRYKGATKQKEKTEEKKTEEEKKAEMINKSVDQDLNLEFIHNYIHGCTGGDGHMANVPVAAFDPLFWLHHWQVLILLFSSMAALNPEKWLDVHSIPSGETITNENYDEEKVSPTVPLRPFRRDKKGTYVTPEDVRYTAKLGYSYADLQPWLEKYNPNKEFDQRLFVKDLNRRINLLYGFSRILALDPKFPTMDGMATIEGGLLIQDYAFSIRFLKFGLGGGPFWIRLHLAQDNENPAPVLDLIAEVYNFSQKVQTENGKCVNCEKLEELKVRSTAYIAITPVLLNLAREGKKLGSLTKEVVLKYLRDHVYWSVIKGGKVLSSTEVKKLELEIVGSTNDSKHYEDPTRMPEFDNFEAQPSISGGAEGAFNPDLYNRTPEPSPPKIQPPKATLELRNSLCFRQQLGTDSVIIVKSALVDLTPPSPSESDMTQLSITNGLGDIVFHISIRRTQCAIIFNTKPASGQWGPEVEVQLERHFRGQDEATILIHDQGEGYETFVNWTHVHWFEKRIWPTAPQAIHYGLSDGQGATSVLAPKLQVFTYPSMKDVFFPDVE</sequence>
<keyword evidence="11" id="KW-0175">Coiled coil</keyword>
<keyword evidence="7" id="KW-0503">Monooxygenase</keyword>
<dbReference type="PANTHER" id="PTHR11474">
    <property type="entry name" value="TYROSINASE FAMILY MEMBER"/>
    <property type="match status" value="1"/>
</dbReference>
<dbReference type="PROSITE" id="PS51304">
    <property type="entry name" value="GALECTIN"/>
    <property type="match status" value="1"/>
</dbReference>
<protein>
    <recommendedName>
        <fullName evidence="3">tyrosinase</fullName>
        <ecNumber evidence="3">1.14.18.1</ecNumber>
    </recommendedName>
</protein>
<name>A0ABQ6WQY3_9EURO</name>
<feature type="region of interest" description="Disordered" evidence="12">
    <location>
        <begin position="685"/>
        <end position="705"/>
    </location>
</feature>
<dbReference type="PROSITE" id="PS00497">
    <property type="entry name" value="TYROSINASE_1"/>
    <property type="match status" value="1"/>
</dbReference>
<dbReference type="InterPro" id="IPR041640">
    <property type="entry name" value="Tyrosinase_C"/>
</dbReference>
<keyword evidence="4" id="KW-0479">Metal-binding</keyword>
<gene>
    <name evidence="14" type="ORF">BDV36DRAFT_294662</name>
</gene>
<dbReference type="InterPro" id="IPR013320">
    <property type="entry name" value="ConA-like_dom_sf"/>
</dbReference>
<evidence type="ECO:0000313" key="15">
    <source>
        <dbReference type="Proteomes" id="UP000325395"/>
    </source>
</evidence>
<evidence type="ECO:0000256" key="8">
    <source>
        <dbReference type="ARBA" id="ARBA00023101"/>
    </source>
</evidence>
<organism evidence="14 15">
    <name type="scientific">Aspergillus pseudocaelatus</name>
    <dbReference type="NCBI Taxonomy" id="1825620"/>
    <lineage>
        <taxon>Eukaryota</taxon>
        <taxon>Fungi</taxon>
        <taxon>Dikarya</taxon>
        <taxon>Ascomycota</taxon>
        <taxon>Pezizomycotina</taxon>
        <taxon>Eurotiomycetes</taxon>
        <taxon>Eurotiomycetidae</taxon>
        <taxon>Eurotiales</taxon>
        <taxon>Aspergillaceae</taxon>
        <taxon>Aspergillus</taxon>
        <taxon>Aspergillus subgen. Circumdati</taxon>
    </lineage>
</organism>
<dbReference type="InterPro" id="IPR008922">
    <property type="entry name" value="Di-copper_centre_dom_sf"/>
</dbReference>
<evidence type="ECO:0000313" key="14">
    <source>
        <dbReference type="EMBL" id="KAE8419013.1"/>
    </source>
</evidence>
<accession>A0ABQ6WQY3</accession>
<comment type="cofactor">
    <cofactor evidence="1">
        <name>Cu(2+)</name>
        <dbReference type="ChEBI" id="CHEBI:29036"/>
    </cofactor>
</comment>
<proteinExistence type="inferred from homology"/>
<comment type="similarity">
    <text evidence="2">Belongs to the tyrosinase family.</text>
</comment>
<dbReference type="Proteomes" id="UP000325395">
    <property type="component" value="Unassembled WGS sequence"/>
</dbReference>
<dbReference type="Gene3D" id="2.60.310.20">
    <property type="match status" value="1"/>
</dbReference>
<feature type="domain" description="Galectin" evidence="13">
    <location>
        <begin position="715"/>
        <end position="856"/>
    </location>
</feature>
<evidence type="ECO:0000259" key="13">
    <source>
        <dbReference type="PROSITE" id="PS51304"/>
    </source>
</evidence>
<dbReference type="Gene3D" id="2.60.120.200">
    <property type="match status" value="1"/>
</dbReference>
<comment type="catalytic activity">
    <reaction evidence="10">
        <text>L-tyrosine + O2 = L-dopaquinone + H2O</text>
        <dbReference type="Rhea" id="RHEA:18117"/>
        <dbReference type="ChEBI" id="CHEBI:15377"/>
        <dbReference type="ChEBI" id="CHEBI:15379"/>
        <dbReference type="ChEBI" id="CHEBI:57924"/>
        <dbReference type="ChEBI" id="CHEBI:58315"/>
        <dbReference type="EC" id="1.14.18.1"/>
    </reaction>
</comment>
<dbReference type="InterPro" id="IPR002227">
    <property type="entry name" value="Tyrosinase_Cu-bd"/>
</dbReference>
<evidence type="ECO:0000256" key="5">
    <source>
        <dbReference type="ARBA" id="ARBA00023002"/>
    </source>
</evidence>
<evidence type="ECO:0000256" key="9">
    <source>
        <dbReference type="ARBA" id="ARBA00048233"/>
    </source>
</evidence>
<evidence type="ECO:0000256" key="6">
    <source>
        <dbReference type="ARBA" id="ARBA00023008"/>
    </source>
</evidence>
<dbReference type="EC" id="1.14.18.1" evidence="3"/>
<evidence type="ECO:0000256" key="12">
    <source>
        <dbReference type="SAM" id="MobiDB-lite"/>
    </source>
</evidence>
<comment type="catalytic activity">
    <reaction evidence="9">
        <text>2 L-dopa + O2 = 2 L-dopaquinone + 2 H2O</text>
        <dbReference type="Rhea" id="RHEA:34287"/>
        <dbReference type="ChEBI" id="CHEBI:15377"/>
        <dbReference type="ChEBI" id="CHEBI:15379"/>
        <dbReference type="ChEBI" id="CHEBI:57504"/>
        <dbReference type="ChEBI" id="CHEBI:57924"/>
        <dbReference type="EC" id="1.14.18.1"/>
    </reaction>
</comment>
<reference evidence="14 15" key="1">
    <citation type="submission" date="2019-04" db="EMBL/GenBank/DDBJ databases">
        <authorList>
            <consortium name="DOE Joint Genome Institute"/>
            <person name="Mondo S."/>
            <person name="Kjaerbolling I."/>
            <person name="Vesth T."/>
            <person name="Frisvad J.C."/>
            <person name="Nybo J.L."/>
            <person name="Theobald S."/>
            <person name="Kildgaard S."/>
            <person name="Isbrandt T."/>
            <person name="Kuo A."/>
            <person name="Sato A."/>
            <person name="Lyhne E.K."/>
            <person name="Kogle M.E."/>
            <person name="Wiebenga A."/>
            <person name="Kun R.S."/>
            <person name="Lubbers R.J."/>
            <person name="Makela M.R."/>
            <person name="Barry K."/>
            <person name="Chovatia M."/>
            <person name="Clum A."/>
            <person name="Daum C."/>
            <person name="Haridas S."/>
            <person name="He G."/>
            <person name="LaButti K."/>
            <person name="Lipzen A."/>
            <person name="Riley R."/>
            <person name="Salamov A."/>
            <person name="Simmons B.A."/>
            <person name="Magnuson J.K."/>
            <person name="Henrissat B."/>
            <person name="Mortensen U.H."/>
            <person name="Larsen T.O."/>
            <person name="Devries R.P."/>
            <person name="Grigoriev I.V."/>
            <person name="Machida M."/>
            <person name="Baker S.E."/>
            <person name="Andersen M.R."/>
            <person name="Cantor M.N."/>
            <person name="Hua S.X."/>
        </authorList>
    </citation>
    <scope>NUCLEOTIDE SEQUENCE [LARGE SCALE GENOMIC DNA]</scope>
    <source>
        <strain evidence="14 15">CBS 117616</strain>
    </source>
</reference>
<dbReference type="Pfam" id="PF00337">
    <property type="entry name" value="Gal-bind_lectin"/>
    <property type="match status" value="1"/>
</dbReference>
<dbReference type="PANTHER" id="PTHR11474:SF76">
    <property type="entry name" value="SHKT DOMAIN-CONTAINING PROTEIN"/>
    <property type="match status" value="1"/>
</dbReference>
<evidence type="ECO:0000256" key="10">
    <source>
        <dbReference type="ARBA" id="ARBA00048881"/>
    </source>
</evidence>
<keyword evidence="5" id="KW-0560">Oxidoreductase</keyword>
<evidence type="ECO:0000256" key="7">
    <source>
        <dbReference type="ARBA" id="ARBA00023033"/>
    </source>
</evidence>
<keyword evidence="15" id="KW-1185">Reference proteome</keyword>
<evidence type="ECO:0000256" key="2">
    <source>
        <dbReference type="ARBA" id="ARBA00009928"/>
    </source>
</evidence>
<keyword evidence="8" id="KW-0470">Melanin biosynthesis</keyword>
<evidence type="ECO:0000256" key="3">
    <source>
        <dbReference type="ARBA" id="ARBA00011906"/>
    </source>
</evidence>
<dbReference type="InterPro" id="IPR050316">
    <property type="entry name" value="Tyrosinase/Hemocyanin"/>
</dbReference>
<dbReference type="InterPro" id="IPR001079">
    <property type="entry name" value="Galectin_CRD"/>
</dbReference>
<dbReference type="EMBL" id="ML735721">
    <property type="protein sequence ID" value="KAE8419013.1"/>
    <property type="molecule type" value="Genomic_DNA"/>
</dbReference>